<sequence>MFQSDSYLSDEALPWVVREPESGQLPTAVQLLSVFQGNRFRDHELYRSAWAFVLLHRSRIETADSALVAEIDQRRLELIEEINEWSAQVHPLAHITLRIGALGTAVDRLARAWVEANHGLANVDAGTSASRRRWLRLAELVGGYNDLVQQSLGAARQWPTLAS</sequence>
<gene>
    <name evidence="1" type="ORF">NONO_c38740</name>
</gene>
<reference evidence="1 2" key="1">
    <citation type="journal article" date="2014" name="Appl. Environ. Microbiol.">
        <title>Insights into the Microbial Degradation of Rubber and Gutta-Percha by Analysis of the Complete Genome of Nocardia nova SH22a.</title>
        <authorList>
            <person name="Luo Q."/>
            <person name="Hiessl S."/>
            <person name="Poehlein A."/>
            <person name="Daniel R."/>
            <person name="Steinbuchel A."/>
        </authorList>
    </citation>
    <scope>NUCLEOTIDE SEQUENCE [LARGE SCALE GENOMIC DNA]</scope>
    <source>
        <strain evidence="1">SH22a</strain>
    </source>
</reference>
<protein>
    <recommendedName>
        <fullName evidence="3">DUF4254 domain-containing protein</fullName>
    </recommendedName>
</protein>
<dbReference type="EMBL" id="CP006850">
    <property type="protein sequence ID" value="AHH18658.1"/>
    <property type="molecule type" value="Genomic_DNA"/>
</dbReference>
<evidence type="ECO:0000313" key="2">
    <source>
        <dbReference type="Proteomes" id="UP000019150"/>
    </source>
</evidence>
<organism evidence="1 2">
    <name type="scientific">Nocardia nova SH22a</name>
    <dbReference type="NCBI Taxonomy" id="1415166"/>
    <lineage>
        <taxon>Bacteria</taxon>
        <taxon>Bacillati</taxon>
        <taxon>Actinomycetota</taxon>
        <taxon>Actinomycetes</taxon>
        <taxon>Mycobacteriales</taxon>
        <taxon>Nocardiaceae</taxon>
        <taxon>Nocardia</taxon>
    </lineage>
</organism>
<dbReference type="PATRIC" id="fig|1415166.3.peg.3974"/>
<dbReference type="eggNOG" id="ENOG5033CBH">
    <property type="taxonomic scope" value="Bacteria"/>
</dbReference>
<evidence type="ECO:0008006" key="3">
    <source>
        <dbReference type="Google" id="ProtNLM"/>
    </source>
</evidence>
<accession>W5TI25</accession>
<dbReference type="KEGG" id="nno:NONO_c38740"/>
<dbReference type="Proteomes" id="UP000019150">
    <property type="component" value="Chromosome"/>
</dbReference>
<evidence type="ECO:0000313" key="1">
    <source>
        <dbReference type="EMBL" id="AHH18658.1"/>
    </source>
</evidence>
<keyword evidence="2" id="KW-1185">Reference proteome</keyword>
<dbReference type="HOGENOM" id="CLU_107584_0_0_11"/>
<dbReference type="AlphaFoldDB" id="W5TI25"/>
<proteinExistence type="predicted"/>
<name>W5TI25_9NOCA</name>